<evidence type="ECO:0000256" key="2">
    <source>
        <dbReference type="ARBA" id="ARBA00008072"/>
    </source>
</evidence>
<proteinExistence type="inferred from homology"/>
<dbReference type="Pfam" id="PF00107">
    <property type="entry name" value="ADH_zinc_N"/>
    <property type="match status" value="1"/>
</dbReference>
<dbReference type="Gene3D" id="3.90.180.10">
    <property type="entry name" value="Medium-chain alcohol dehydrogenases, catalytic domain"/>
    <property type="match status" value="1"/>
</dbReference>
<comment type="similarity">
    <text evidence="2 6">Belongs to the zinc-containing alcohol dehydrogenase family.</text>
</comment>
<keyword evidence="9" id="KW-1185">Reference proteome</keyword>
<feature type="domain" description="Enoyl reductase (ER)" evidence="7">
    <location>
        <begin position="8"/>
        <end position="339"/>
    </location>
</feature>
<evidence type="ECO:0000313" key="9">
    <source>
        <dbReference type="Proteomes" id="UP000295345"/>
    </source>
</evidence>
<dbReference type="InterPro" id="IPR020843">
    <property type="entry name" value="ER"/>
</dbReference>
<gene>
    <name evidence="8" type="ORF">E1283_32120</name>
</gene>
<dbReference type="InterPro" id="IPR011032">
    <property type="entry name" value="GroES-like_sf"/>
</dbReference>
<evidence type="ECO:0000256" key="4">
    <source>
        <dbReference type="ARBA" id="ARBA00022833"/>
    </source>
</evidence>
<evidence type="ECO:0000256" key="1">
    <source>
        <dbReference type="ARBA" id="ARBA00001947"/>
    </source>
</evidence>
<dbReference type="AlphaFoldDB" id="A0A4V2Y078"/>
<protein>
    <submittedName>
        <fullName evidence="8">L-idonate 5-dehydrogenase</fullName>
    </submittedName>
</protein>
<evidence type="ECO:0000256" key="5">
    <source>
        <dbReference type="ARBA" id="ARBA00023002"/>
    </source>
</evidence>
<dbReference type="InterPro" id="IPR013149">
    <property type="entry name" value="ADH-like_C"/>
</dbReference>
<dbReference type="GO" id="GO:0008270">
    <property type="term" value="F:zinc ion binding"/>
    <property type="evidence" value="ECO:0007669"/>
    <property type="project" value="InterPro"/>
</dbReference>
<dbReference type="GO" id="GO:0016491">
    <property type="term" value="F:oxidoreductase activity"/>
    <property type="evidence" value="ECO:0007669"/>
    <property type="project" value="UniProtKB-KW"/>
</dbReference>
<name>A0A4V2Y078_9ACTN</name>
<keyword evidence="3 6" id="KW-0479">Metal-binding</keyword>
<evidence type="ECO:0000256" key="6">
    <source>
        <dbReference type="RuleBase" id="RU361277"/>
    </source>
</evidence>
<dbReference type="InterPro" id="IPR002328">
    <property type="entry name" value="ADH_Zn_CS"/>
</dbReference>
<comment type="caution">
    <text evidence="8">The sequence shown here is derived from an EMBL/GenBank/DDBJ whole genome shotgun (WGS) entry which is preliminary data.</text>
</comment>
<organism evidence="8 9">
    <name type="scientific">Streptomyces hainanensis</name>
    <dbReference type="NCBI Taxonomy" id="402648"/>
    <lineage>
        <taxon>Bacteria</taxon>
        <taxon>Bacillati</taxon>
        <taxon>Actinomycetota</taxon>
        <taxon>Actinomycetes</taxon>
        <taxon>Kitasatosporales</taxon>
        <taxon>Streptomycetaceae</taxon>
        <taxon>Streptomyces</taxon>
    </lineage>
</organism>
<dbReference type="EMBL" id="SMKI01000545">
    <property type="protein sequence ID" value="TDC63775.1"/>
    <property type="molecule type" value="Genomic_DNA"/>
</dbReference>
<dbReference type="OrthoDB" id="9797931at2"/>
<dbReference type="RefSeq" id="WP_132821690.1">
    <property type="nucleotide sequence ID" value="NZ_SMKI01000545.1"/>
</dbReference>
<dbReference type="SUPFAM" id="SSF51735">
    <property type="entry name" value="NAD(P)-binding Rossmann-fold domains"/>
    <property type="match status" value="1"/>
</dbReference>
<keyword evidence="4 6" id="KW-0862">Zinc</keyword>
<dbReference type="SUPFAM" id="SSF50129">
    <property type="entry name" value="GroES-like"/>
    <property type="match status" value="1"/>
</dbReference>
<evidence type="ECO:0000313" key="8">
    <source>
        <dbReference type="EMBL" id="TDC63775.1"/>
    </source>
</evidence>
<reference evidence="8 9" key="1">
    <citation type="submission" date="2019-03" db="EMBL/GenBank/DDBJ databases">
        <title>Draft genome sequences of novel Actinobacteria.</title>
        <authorList>
            <person name="Sahin N."/>
            <person name="Ay H."/>
            <person name="Saygin H."/>
        </authorList>
    </citation>
    <scope>NUCLEOTIDE SEQUENCE [LARGE SCALE GENOMIC DNA]</scope>
    <source>
        <strain evidence="8 9">DSM 41900</strain>
    </source>
</reference>
<dbReference type="PROSITE" id="PS00059">
    <property type="entry name" value="ADH_ZINC"/>
    <property type="match status" value="1"/>
</dbReference>
<comment type="cofactor">
    <cofactor evidence="1 6">
        <name>Zn(2+)</name>
        <dbReference type="ChEBI" id="CHEBI:29105"/>
    </cofactor>
</comment>
<keyword evidence="5" id="KW-0560">Oxidoreductase</keyword>
<dbReference type="PANTHER" id="PTHR43161:SF9">
    <property type="entry name" value="SORBITOL DEHYDROGENASE"/>
    <property type="match status" value="1"/>
</dbReference>
<sequence>MRAVVVHGPGDVRIDERPDPVPGPGEVLMAMEWGGVCGSDVSYFRHGASGTARLVHPLVLGHEVAGRIAALGPGVTGPAEGQPVTVHPAEPVGDEPLPERIAGRTNLHARVRYFGSAAFDPHTDGGFSEYRVVRAHQIRPLPDGVTTEHGALAEPLAVALHAVRRAGALRGRTVLVNGAGPIGSLVVAAARHLGAGTIIAADLAAPQLAVARAMGADETRDLSRGEPLPDDVETVFEASGAPGALGAVLLATARGGTLVQVGNLPGTPAPATLGSLVTREITWIGSYRFVDEIDDALRAMRDGLDVSPVITHRFAIEDAARALAVAADPDHAAGGKVLLRLGPGGSR</sequence>
<accession>A0A4V2Y078</accession>
<dbReference type="Proteomes" id="UP000295345">
    <property type="component" value="Unassembled WGS sequence"/>
</dbReference>
<dbReference type="PANTHER" id="PTHR43161">
    <property type="entry name" value="SORBITOL DEHYDROGENASE"/>
    <property type="match status" value="1"/>
</dbReference>
<evidence type="ECO:0000259" key="7">
    <source>
        <dbReference type="SMART" id="SM00829"/>
    </source>
</evidence>
<evidence type="ECO:0000256" key="3">
    <source>
        <dbReference type="ARBA" id="ARBA00022723"/>
    </source>
</evidence>
<dbReference type="InterPro" id="IPR036291">
    <property type="entry name" value="NAD(P)-bd_dom_sf"/>
</dbReference>
<dbReference type="Gene3D" id="3.40.50.720">
    <property type="entry name" value="NAD(P)-binding Rossmann-like Domain"/>
    <property type="match status" value="1"/>
</dbReference>
<dbReference type="InterPro" id="IPR013154">
    <property type="entry name" value="ADH-like_N"/>
</dbReference>
<dbReference type="Pfam" id="PF08240">
    <property type="entry name" value="ADH_N"/>
    <property type="match status" value="1"/>
</dbReference>
<dbReference type="SMART" id="SM00829">
    <property type="entry name" value="PKS_ER"/>
    <property type="match status" value="1"/>
</dbReference>
<dbReference type="CDD" id="cd08232">
    <property type="entry name" value="idonate-5-DH"/>
    <property type="match status" value="1"/>
</dbReference>